<sequence length="382" mass="41450">MSADQPDFGALITLADVATGGQPLAAPLPPDGYPATGSVGGRLFAPTLASGLSHPGQARRTPDAPSTLEGNAVGDVSGTPSGYSAPSLHPRGSVSQRANSIRARDTVVAPIGANAAGDFIELPSDANKTRRGSASLHLEVIVSPMASRESHLYQTFPHHGGRPETHSGKGPLQEATQIIESLSGAMQAILPGPRGMRSPVYGSLSPIIRARWFRMAGQHALTFQEFRLSFRQEFLPTDYERRMRRELERRTQNPDKLLLKYVRAMQELLPPYPSESLESRCAWNGDVRSRTRCPEAYAAYADTRGRNTRDITDRTLDPYTFGLRRGSTETHAAQRNRDRPSDTKQRSGAQVEHQDAPSERPACRGTCDGTHPTVRTHGASAA</sequence>
<comment type="caution">
    <text evidence="1">The sequence shown here is derived from an EMBL/GenBank/DDBJ whole genome shotgun (WGS) entry which is preliminary data.</text>
</comment>
<proteinExistence type="predicted"/>
<accession>A0AC60QQV3</accession>
<dbReference type="Proteomes" id="UP000805193">
    <property type="component" value="Unassembled WGS sequence"/>
</dbReference>
<dbReference type="EMBL" id="JABSTQ010006338">
    <property type="protein sequence ID" value="KAG0437478.1"/>
    <property type="molecule type" value="Genomic_DNA"/>
</dbReference>
<reference evidence="1 2" key="1">
    <citation type="journal article" date="2020" name="Cell">
        <title>Large-Scale Comparative Analyses of Tick Genomes Elucidate Their Genetic Diversity and Vector Capacities.</title>
        <authorList>
            <consortium name="Tick Genome and Microbiome Consortium (TIGMIC)"/>
            <person name="Jia N."/>
            <person name="Wang J."/>
            <person name="Shi W."/>
            <person name="Du L."/>
            <person name="Sun Y."/>
            <person name="Zhan W."/>
            <person name="Jiang J.F."/>
            <person name="Wang Q."/>
            <person name="Zhang B."/>
            <person name="Ji P."/>
            <person name="Bell-Sakyi L."/>
            <person name="Cui X.M."/>
            <person name="Yuan T.T."/>
            <person name="Jiang B.G."/>
            <person name="Yang W.F."/>
            <person name="Lam T.T."/>
            <person name="Chang Q.C."/>
            <person name="Ding S.J."/>
            <person name="Wang X.J."/>
            <person name="Zhu J.G."/>
            <person name="Ruan X.D."/>
            <person name="Zhao L."/>
            <person name="Wei J.T."/>
            <person name="Ye R.Z."/>
            <person name="Que T.C."/>
            <person name="Du C.H."/>
            <person name="Zhou Y.H."/>
            <person name="Cheng J.X."/>
            <person name="Dai P.F."/>
            <person name="Guo W.B."/>
            <person name="Han X.H."/>
            <person name="Huang E.J."/>
            <person name="Li L.F."/>
            <person name="Wei W."/>
            <person name="Gao Y.C."/>
            <person name="Liu J.Z."/>
            <person name="Shao H.Z."/>
            <person name="Wang X."/>
            <person name="Wang C.C."/>
            <person name="Yang T.C."/>
            <person name="Huo Q.B."/>
            <person name="Li W."/>
            <person name="Chen H.Y."/>
            <person name="Chen S.E."/>
            <person name="Zhou L.G."/>
            <person name="Ni X.B."/>
            <person name="Tian J.H."/>
            <person name="Sheng Y."/>
            <person name="Liu T."/>
            <person name="Pan Y.S."/>
            <person name="Xia L.Y."/>
            <person name="Li J."/>
            <person name="Zhao F."/>
            <person name="Cao W.C."/>
        </authorList>
    </citation>
    <scope>NUCLEOTIDE SEQUENCE [LARGE SCALE GENOMIC DNA]</scope>
    <source>
        <strain evidence="1">Iper-2018</strain>
    </source>
</reference>
<feature type="non-terminal residue" evidence="1">
    <location>
        <position position="382"/>
    </location>
</feature>
<evidence type="ECO:0000313" key="1">
    <source>
        <dbReference type="EMBL" id="KAG0437478.1"/>
    </source>
</evidence>
<gene>
    <name evidence="1" type="ORF">HPB47_017428</name>
</gene>
<protein>
    <submittedName>
        <fullName evidence="1">Uncharacterized protein</fullName>
    </submittedName>
</protein>
<organism evidence="1 2">
    <name type="scientific">Ixodes persulcatus</name>
    <name type="common">Taiga tick</name>
    <dbReference type="NCBI Taxonomy" id="34615"/>
    <lineage>
        <taxon>Eukaryota</taxon>
        <taxon>Metazoa</taxon>
        <taxon>Ecdysozoa</taxon>
        <taxon>Arthropoda</taxon>
        <taxon>Chelicerata</taxon>
        <taxon>Arachnida</taxon>
        <taxon>Acari</taxon>
        <taxon>Parasitiformes</taxon>
        <taxon>Ixodida</taxon>
        <taxon>Ixodoidea</taxon>
        <taxon>Ixodidae</taxon>
        <taxon>Ixodinae</taxon>
        <taxon>Ixodes</taxon>
    </lineage>
</organism>
<keyword evidence="2" id="KW-1185">Reference proteome</keyword>
<name>A0AC60QQV3_IXOPE</name>
<evidence type="ECO:0000313" key="2">
    <source>
        <dbReference type="Proteomes" id="UP000805193"/>
    </source>
</evidence>